<proteinExistence type="predicted"/>
<evidence type="ECO:0000259" key="2">
    <source>
        <dbReference type="Pfam" id="PF21307"/>
    </source>
</evidence>
<evidence type="ECO:0000259" key="1">
    <source>
        <dbReference type="Pfam" id="PF14498"/>
    </source>
</evidence>
<dbReference type="InterPro" id="IPR027414">
    <property type="entry name" value="GH95_N_dom"/>
</dbReference>
<organism evidence="4 5">
    <name type="scientific">Paenibacillus soyae</name>
    <dbReference type="NCBI Taxonomy" id="2969249"/>
    <lineage>
        <taxon>Bacteria</taxon>
        <taxon>Bacillati</taxon>
        <taxon>Bacillota</taxon>
        <taxon>Bacilli</taxon>
        <taxon>Bacillales</taxon>
        <taxon>Paenibacillaceae</taxon>
        <taxon>Paenibacillus</taxon>
    </lineage>
</organism>
<dbReference type="GO" id="GO:0005975">
    <property type="term" value="P:carbohydrate metabolic process"/>
    <property type="evidence" value="ECO:0007669"/>
    <property type="project" value="InterPro"/>
</dbReference>
<protein>
    <submittedName>
        <fullName evidence="4">Glycoside hydrolase family 95 protein</fullName>
    </submittedName>
</protein>
<dbReference type="PANTHER" id="PTHR31084:SF0">
    <property type="entry name" value="ALPHA-L-FUCOSIDASE 2"/>
    <property type="match status" value="1"/>
</dbReference>
<name>A0A9X2SB02_9BACL</name>
<dbReference type="PIRSF" id="PIRSF007663">
    <property type="entry name" value="UCP007663"/>
    <property type="match status" value="1"/>
</dbReference>
<feature type="domain" description="Glycosyl hydrolase family 95 N-terminal" evidence="1">
    <location>
        <begin position="14"/>
        <end position="250"/>
    </location>
</feature>
<dbReference type="Gene3D" id="1.50.10.10">
    <property type="match status" value="1"/>
</dbReference>
<dbReference type="FunFam" id="1.50.10.10:FF:000028">
    <property type="entry name" value="Alpha-L-fucosidase 2"/>
    <property type="match status" value="1"/>
</dbReference>
<dbReference type="InterPro" id="IPR016518">
    <property type="entry name" value="Alpha-L-fucosidase"/>
</dbReference>
<comment type="caution">
    <text evidence="4">The sequence shown here is derived from an EMBL/GenBank/DDBJ whole genome shotgun (WGS) entry which is preliminary data.</text>
</comment>
<dbReference type="InterPro" id="IPR049053">
    <property type="entry name" value="AFCA-like_C"/>
</dbReference>
<sequence length="773" mass="85826">MTKEMVSMTDALKLWYDKPAGNWNEALPIGNGRMGAMLFGRTASERIQLNEDSVWSGGPMDRNNPNAMEQLPEIRRLLEEGRLAEAQRLAAMALSGSPESQRHYEPLGDLQLEFGHGEAEISDYRRELDLENATCSVGYTWRGIRYEREHVASYPNSVIAVRIAADRKGAVSFRLRFTRGGQRFLDRLRTESDGLLVMNTGIGGADGIQVCSVVSVQTKEGSVTNIGEFLMVDQADEAVILIAAGTTYRHADPEASCRETIRTARESGYLQLRGNHVEDYRRLFSRVSLSLGDKDATCSDRPTDARLAALRDGAEDPGLATLYFQFGRYLLIASSRPGSLPANLQGIWNEHFTPPWDSKFTININTQMNYWPAESCGLSECHEPLFDLIERMRPNGRETAKRMYGCGGFVAHHNTDLWGDTAPQDIWIPSTVWPMGAAWLCLHLWERYAYTQDREFLAKAYETMKESALFFLDFLTETASGELVTTPSVSPENTYRLPGGETGALCAGPSMDSQILDHLFGACMEASELLGRDEAFRERLDGARSRLPQPKIGRHGQLQEWIEDYEEAEPGHRHISHLFALHPGSGITPRSTPELAAAARTTLTRRLAHGGGHTGWSRAWIVNMWARLRDGEEAYGNFTALLSDSTLPNLLDNHPPFQIDGNFGGTAGIAEMLLQSHDNVIDLLPALPSAWPTGSVKGLRARGGFEVDIEWTDGELRQALVRSHVGVHCRIRAEGQLLSVTAEAGTEVEMVREGDEVVFETNAGDSYRVTARH</sequence>
<evidence type="ECO:0000313" key="4">
    <source>
        <dbReference type="EMBL" id="MCR2806811.1"/>
    </source>
</evidence>
<dbReference type="EMBL" id="JANIPJ010000020">
    <property type="protein sequence ID" value="MCR2806811.1"/>
    <property type="molecule type" value="Genomic_DNA"/>
</dbReference>
<feature type="domain" description="Alpha fucosidase A-like C-terminal" evidence="2">
    <location>
        <begin position="675"/>
        <end position="769"/>
    </location>
</feature>
<keyword evidence="5" id="KW-1185">Reference proteome</keyword>
<dbReference type="Proteomes" id="UP001141950">
    <property type="component" value="Unassembled WGS sequence"/>
</dbReference>
<keyword evidence="4" id="KW-0378">Hydrolase</keyword>
<gene>
    <name evidence="4" type="ORF">NQZ67_23285</name>
</gene>
<feature type="domain" description="Glycosyl hydrolase family 95 catalytic" evidence="3">
    <location>
        <begin position="269"/>
        <end position="673"/>
    </location>
</feature>
<dbReference type="PANTHER" id="PTHR31084">
    <property type="entry name" value="ALPHA-L-FUCOSIDASE 2"/>
    <property type="match status" value="1"/>
</dbReference>
<dbReference type="SUPFAM" id="SSF48208">
    <property type="entry name" value="Six-hairpin glycosidases"/>
    <property type="match status" value="1"/>
</dbReference>
<dbReference type="Pfam" id="PF22124">
    <property type="entry name" value="Glyco_hydro_95_cat"/>
    <property type="match status" value="1"/>
</dbReference>
<dbReference type="AlphaFoldDB" id="A0A9X2SB02"/>
<dbReference type="RefSeq" id="WP_257450665.1">
    <property type="nucleotide sequence ID" value="NZ_JANIPJ010000020.1"/>
</dbReference>
<evidence type="ECO:0000259" key="3">
    <source>
        <dbReference type="Pfam" id="PF22124"/>
    </source>
</evidence>
<dbReference type="InterPro" id="IPR012341">
    <property type="entry name" value="6hp_glycosidase-like_sf"/>
</dbReference>
<evidence type="ECO:0000313" key="5">
    <source>
        <dbReference type="Proteomes" id="UP001141950"/>
    </source>
</evidence>
<dbReference type="Pfam" id="PF21307">
    <property type="entry name" value="Glyco_hydro_95_C"/>
    <property type="match status" value="1"/>
</dbReference>
<dbReference type="GO" id="GO:0004560">
    <property type="term" value="F:alpha-L-fucosidase activity"/>
    <property type="evidence" value="ECO:0007669"/>
    <property type="project" value="InterPro"/>
</dbReference>
<dbReference type="InterPro" id="IPR054363">
    <property type="entry name" value="GH95_cat"/>
</dbReference>
<dbReference type="Pfam" id="PF14498">
    <property type="entry name" value="Glyco_hyd_65N_2"/>
    <property type="match status" value="1"/>
</dbReference>
<accession>A0A9X2SB02</accession>
<dbReference type="InterPro" id="IPR008928">
    <property type="entry name" value="6-hairpin_glycosidase_sf"/>
</dbReference>
<reference evidence="4" key="1">
    <citation type="submission" date="2022-08" db="EMBL/GenBank/DDBJ databases">
        <title>The genomic sequence of strain Paenibacillus sp. SCIV0701.</title>
        <authorList>
            <person name="Zhao H."/>
        </authorList>
    </citation>
    <scope>NUCLEOTIDE SEQUENCE</scope>
    <source>
        <strain evidence="4">SCIV0701</strain>
    </source>
</reference>